<accession>A0A538S7Z2</accession>
<keyword evidence="1" id="KW-0489">Methyltransferase</keyword>
<dbReference type="PANTHER" id="PTHR43861">
    <property type="entry name" value="TRANS-ACONITATE 2-METHYLTRANSFERASE-RELATED"/>
    <property type="match status" value="1"/>
</dbReference>
<gene>
    <name evidence="1" type="ORF">E6K72_14005</name>
</gene>
<reference evidence="1 2" key="1">
    <citation type="journal article" date="2019" name="Nat. Microbiol.">
        <title>Mediterranean grassland soil C-N compound turnover is dependent on rainfall and depth, and is mediated by genomically divergent microorganisms.</title>
        <authorList>
            <person name="Diamond S."/>
            <person name="Andeer P.F."/>
            <person name="Li Z."/>
            <person name="Crits-Christoph A."/>
            <person name="Burstein D."/>
            <person name="Anantharaman K."/>
            <person name="Lane K.R."/>
            <person name="Thomas B.C."/>
            <person name="Pan C."/>
            <person name="Northen T.R."/>
            <person name="Banfield J.F."/>
        </authorList>
    </citation>
    <scope>NUCLEOTIDE SEQUENCE [LARGE SCALE GENOMIC DNA]</scope>
    <source>
        <strain evidence="1">WS_2</strain>
    </source>
</reference>
<proteinExistence type="predicted"/>
<evidence type="ECO:0000313" key="2">
    <source>
        <dbReference type="Proteomes" id="UP000317716"/>
    </source>
</evidence>
<sequence>MRFLDGALPKPPCRVLEVGCGSGVIAGRLAGRGYSVTGLDPSAEAAADCRAQGVLAIEGDFLSFRGPDPFDVVLFTRSLHHIESPAKAAGHAHGLLKPGGRIVAEELAVERMDIETARWFYELCSLLEAAGLMRPDPGRDPLAASALDRWFRDHEHESHVHAGEDMLVALGTRFELDRVESAPYLFRYLCERIEPSDRGARVAKWVFELESLRIVEPTLRAVGLRVVGRRAR</sequence>
<dbReference type="SUPFAM" id="SSF53335">
    <property type="entry name" value="S-adenosyl-L-methionine-dependent methyltransferases"/>
    <property type="match status" value="1"/>
</dbReference>
<evidence type="ECO:0000313" key="1">
    <source>
        <dbReference type="EMBL" id="TMQ47481.1"/>
    </source>
</evidence>
<dbReference type="GO" id="GO:0008168">
    <property type="term" value="F:methyltransferase activity"/>
    <property type="evidence" value="ECO:0007669"/>
    <property type="project" value="UniProtKB-KW"/>
</dbReference>
<dbReference type="InterPro" id="IPR029063">
    <property type="entry name" value="SAM-dependent_MTases_sf"/>
</dbReference>
<keyword evidence="1" id="KW-0808">Transferase</keyword>
<dbReference type="Proteomes" id="UP000317716">
    <property type="component" value="Unassembled WGS sequence"/>
</dbReference>
<organism evidence="1 2">
    <name type="scientific">Eiseniibacteriota bacterium</name>
    <dbReference type="NCBI Taxonomy" id="2212470"/>
    <lineage>
        <taxon>Bacteria</taxon>
        <taxon>Candidatus Eiseniibacteriota</taxon>
    </lineage>
</organism>
<dbReference type="AlphaFoldDB" id="A0A538S7Z2"/>
<dbReference type="EMBL" id="VBOS01000529">
    <property type="protein sequence ID" value="TMQ47481.1"/>
    <property type="molecule type" value="Genomic_DNA"/>
</dbReference>
<name>A0A538S7Z2_UNCEI</name>
<dbReference type="Pfam" id="PF13489">
    <property type="entry name" value="Methyltransf_23"/>
    <property type="match status" value="1"/>
</dbReference>
<dbReference type="CDD" id="cd02440">
    <property type="entry name" value="AdoMet_MTases"/>
    <property type="match status" value="1"/>
</dbReference>
<dbReference type="Gene3D" id="3.40.50.150">
    <property type="entry name" value="Vaccinia Virus protein VP39"/>
    <property type="match status" value="1"/>
</dbReference>
<comment type="caution">
    <text evidence="1">The sequence shown here is derived from an EMBL/GenBank/DDBJ whole genome shotgun (WGS) entry which is preliminary data.</text>
</comment>
<protein>
    <submittedName>
        <fullName evidence="1">Class I SAM-dependent methyltransferase</fullName>
    </submittedName>
</protein>
<dbReference type="GO" id="GO:0032259">
    <property type="term" value="P:methylation"/>
    <property type="evidence" value="ECO:0007669"/>
    <property type="project" value="UniProtKB-KW"/>
</dbReference>